<reference evidence="1 2" key="1">
    <citation type="submission" date="2014-06" db="EMBL/GenBank/DDBJ databases">
        <authorList>
            <person name="Swart Estienne"/>
        </authorList>
    </citation>
    <scope>NUCLEOTIDE SEQUENCE [LARGE SCALE GENOMIC DNA]</scope>
    <source>
        <strain evidence="1 2">130c</strain>
    </source>
</reference>
<evidence type="ECO:0000313" key="1">
    <source>
        <dbReference type="EMBL" id="CDW74174.1"/>
    </source>
</evidence>
<organism evidence="1 2">
    <name type="scientific">Stylonychia lemnae</name>
    <name type="common">Ciliate</name>
    <dbReference type="NCBI Taxonomy" id="5949"/>
    <lineage>
        <taxon>Eukaryota</taxon>
        <taxon>Sar</taxon>
        <taxon>Alveolata</taxon>
        <taxon>Ciliophora</taxon>
        <taxon>Intramacronucleata</taxon>
        <taxon>Spirotrichea</taxon>
        <taxon>Stichotrichia</taxon>
        <taxon>Sporadotrichida</taxon>
        <taxon>Oxytrichidae</taxon>
        <taxon>Stylonychinae</taxon>
        <taxon>Stylonychia</taxon>
    </lineage>
</organism>
<name>A0A077ZWC7_STYLE</name>
<proteinExistence type="predicted"/>
<dbReference type="EMBL" id="CCKQ01003066">
    <property type="protein sequence ID" value="CDW74174.1"/>
    <property type="molecule type" value="Genomic_DNA"/>
</dbReference>
<evidence type="ECO:0000313" key="2">
    <source>
        <dbReference type="Proteomes" id="UP000039865"/>
    </source>
</evidence>
<dbReference type="InParanoid" id="A0A077ZWC7"/>
<accession>A0A077ZWC7</accession>
<dbReference type="Proteomes" id="UP000039865">
    <property type="component" value="Unassembled WGS sequence"/>
</dbReference>
<dbReference type="AlphaFoldDB" id="A0A077ZWC7"/>
<gene>
    <name evidence="1" type="primary">Contig3361.g3600</name>
    <name evidence="1" type="ORF">STYLEM_3168</name>
</gene>
<protein>
    <submittedName>
        <fullName evidence="1">Uncharacterized protein</fullName>
    </submittedName>
</protein>
<sequence>MLLEYLDNIQSVIFKIDINPLGFTYFDQIEDIQECLINQGDLNLIKVNSGDEISATLKLIMLTEYLPEEDQKEQLIKLVLIVKNLLYADQYNWLLKELKISKSLIRFQECKDLPFFVTKISYKDLLRRKKINQANQFVNSLVILDTDTSLNYENRNMRVLSANRQSKKLNNTEDYKYGNISYFNQGIMEDVQFQIDIKDEELMVEKYRINSLQSGGCILATEHLSPRQFSSFLPLTQNGLSPKDSMKISLISKKSSNRPKQLQGMNDVVKQKRVDLMYNKQVHKSCCGSGENKCLIF</sequence>
<keyword evidence="2" id="KW-1185">Reference proteome</keyword>